<feature type="compositionally biased region" description="Low complexity" evidence="6">
    <location>
        <begin position="15"/>
        <end position="28"/>
    </location>
</feature>
<comment type="caution">
    <text evidence="8">The sequence shown here is derived from an EMBL/GenBank/DDBJ whole genome shotgun (WGS) entry which is preliminary data.</text>
</comment>
<keyword evidence="3 7" id="KW-0812">Transmembrane</keyword>
<name>A0ABP3JV18_9ACTN</name>
<dbReference type="Proteomes" id="UP001500909">
    <property type="component" value="Unassembled WGS sequence"/>
</dbReference>
<evidence type="ECO:0000256" key="5">
    <source>
        <dbReference type="ARBA" id="ARBA00023136"/>
    </source>
</evidence>
<dbReference type="RefSeq" id="WP_346095519.1">
    <property type="nucleotide sequence ID" value="NZ_BAAABY010000023.1"/>
</dbReference>
<dbReference type="Pfam" id="PF06081">
    <property type="entry name" value="ArAE_1"/>
    <property type="match status" value="1"/>
</dbReference>
<evidence type="ECO:0008006" key="10">
    <source>
        <dbReference type="Google" id="ProtNLM"/>
    </source>
</evidence>
<keyword evidence="5 7" id="KW-0472">Membrane</keyword>
<comment type="subcellular location">
    <subcellularLocation>
        <location evidence="1">Cell membrane</location>
        <topology evidence="1">Multi-pass membrane protein</topology>
    </subcellularLocation>
</comment>
<evidence type="ECO:0000313" key="9">
    <source>
        <dbReference type="Proteomes" id="UP001500909"/>
    </source>
</evidence>
<keyword evidence="9" id="KW-1185">Reference proteome</keyword>
<feature type="region of interest" description="Disordered" evidence="6">
    <location>
        <begin position="1"/>
        <end position="42"/>
    </location>
</feature>
<evidence type="ECO:0000256" key="4">
    <source>
        <dbReference type="ARBA" id="ARBA00022989"/>
    </source>
</evidence>
<feature type="transmembrane region" description="Helical" evidence="7">
    <location>
        <begin position="185"/>
        <end position="207"/>
    </location>
</feature>
<evidence type="ECO:0000256" key="1">
    <source>
        <dbReference type="ARBA" id="ARBA00004651"/>
    </source>
</evidence>
<sequence length="430" mass="47147">MGTPGGSGALKNTEQRGTTGTKETTGRQAASPRGKAASGRSARIRQWWGRAVGSAGHERHTLLLIGKSTLAATVCWVISHYLLNAQSPAFAPFSAVLIMQVTVYQSVVQSLRYVGAVAAGVAVQAALGFLAGPDVLTFVLVAAIALTIGRWPALGAQRSQVATAAFFAFSTYSTATSNTEKVTQLGQIVLLVLIGCGVGVLVNLTVFPPMRYRSAEYGIRSLAQALCDLVSDIFPALRDGDLDQERTEQWRSRAERAEALITQARSGLQTAEESLYYNPRRLLRRHRTPGSFENYASVLEALERTLYQMASLTRSLDRWREDREDAREGTERENSNAFLACYARFLESVSAITSVLAELAEESLADQSQELCRLTNEAERHRKEVAEEAERLGLPLTDPARPYGVLVVEAIRLMEEFRYTRDVIRSQVDG</sequence>
<evidence type="ECO:0000256" key="3">
    <source>
        <dbReference type="ARBA" id="ARBA00022692"/>
    </source>
</evidence>
<feature type="transmembrane region" description="Helical" evidence="7">
    <location>
        <begin position="136"/>
        <end position="154"/>
    </location>
</feature>
<dbReference type="EMBL" id="BAAABY010000023">
    <property type="protein sequence ID" value="GAA0464949.1"/>
    <property type="molecule type" value="Genomic_DNA"/>
</dbReference>
<organism evidence="8 9">
    <name type="scientific">Streptomyces olivaceiscleroticus</name>
    <dbReference type="NCBI Taxonomy" id="68245"/>
    <lineage>
        <taxon>Bacteria</taxon>
        <taxon>Bacillati</taxon>
        <taxon>Actinomycetota</taxon>
        <taxon>Actinomycetes</taxon>
        <taxon>Kitasatosporales</taxon>
        <taxon>Streptomycetaceae</taxon>
        <taxon>Streptomyces</taxon>
    </lineage>
</organism>
<evidence type="ECO:0000256" key="7">
    <source>
        <dbReference type="SAM" id="Phobius"/>
    </source>
</evidence>
<feature type="transmembrane region" description="Helical" evidence="7">
    <location>
        <begin position="113"/>
        <end position="130"/>
    </location>
</feature>
<keyword evidence="4 7" id="KW-1133">Transmembrane helix</keyword>
<accession>A0ABP3JV18</accession>
<evidence type="ECO:0000256" key="6">
    <source>
        <dbReference type="SAM" id="MobiDB-lite"/>
    </source>
</evidence>
<evidence type="ECO:0000256" key="2">
    <source>
        <dbReference type="ARBA" id="ARBA00022475"/>
    </source>
</evidence>
<gene>
    <name evidence="8" type="ORF">GCM10010361_31160</name>
</gene>
<keyword evidence="2" id="KW-1003">Cell membrane</keyword>
<reference evidence="9" key="1">
    <citation type="journal article" date="2019" name="Int. J. Syst. Evol. Microbiol.">
        <title>The Global Catalogue of Microorganisms (GCM) 10K type strain sequencing project: providing services to taxonomists for standard genome sequencing and annotation.</title>
        <authorList>
            <consortium name="The Broad Institute Genomics Platform"/>
            <consortium name="The Broad Institute Genome Sequencing Center for Infectious Disease"/>
            <person name="Wu L."/>
            <person name="Ma J."/>
        </authorList>
    </citation>
    <scope>NUCLEOTIDE SEQUENCE [LARGE SCALE GENOMIC DNA]</scope>
    <source>
        <strain evidence="9">JCM 4805</strain>
    </source>
</reference>
<proteinExistence type="predicted"/>
<evidence type="ECO:0000313" key="8">
    <source>
        <dbReference type="EMBL" id="GAA0464949.1"/>
    </source>
</evidence>
<dbReference type="InterPro" id="IPR010343">
    <property type="entry name" value="ArAE_1"/>
</dbReference>
<protein>
    <recommendedName>
        <fullName evidence="10">Aromatic acid exporter family member 1</fullName>
    </recommendedName>
</protein>